<keyword evidence="7" id="KW-1015">Disulfide bond</keyword>
<dbReference type="AlphaFoldDB" id="A0A382A1Q2"/>
<dbReference type="InterPro" id="IPR023382">
    <property type="entry name" value="MnmA-like_central_sf"/>
</dbReference>
<dbReference type="SUPFAM" id="SSF52402">
    <property type="entry name" value="Adenine nucleotide alpha hydrolases-like"/>
    <property type="match status" value="1"/>
</dbReference>
<protein>
    <submittedName>
        <fullName evidence="10">Uncharacterized protein</fullName>
    </submittedName>
</protein>
<sequence length="365" mass="41248">MLNAEINISEPNPVVVAMSGGVDSSVAAAIKTKESDNVIGITLKLYDAKKVTNSKTCCAGADIIDAKKIANTITIPHYVLDYEEIFKKNVIDPFISEYQSGRTPIPCINCNEKVKFLDLINFSRKLGAKSLVTGHYIKKIKIKNEWALYVPEDKERDQSYFLFSIKVDDLDFIDFPLGDFTKNEIRNFAKKMHFHLHDKADSQDICFVPEGDYKNFIKKNIQNPIQGEIVDLQNNVIETHEGIYNFTIGQRRGLGISKEKPMYVKEIDPKSNRVVIAEKEEVISKEIFVKNINYLTEIDDFDIKVRVRSSGNFLNAKILKNNDRKAVIILDQPENAVSPGQACVFYAEDNNGIRLLGGGWIDSTN</sequence>
<accession>A0A382A1Q2</accession>
<feature type="domain" description="tRNA-specific 2-thiouridylase MnmA-like C-terminal" evidence="8">
    <location>
        <begin position="285"/>
        <end position="361"/>
    </location>
</feature>
<dbReference type="Pfam" id="PF20258">
    <property type="entry name" value="tRNA_Me_trans_C"/>
    <property type="match status" value="1"/>
</dbReference>
<dbReference type="HAMAP" id="MF_00144">
    <property type="entry name" value="tRNA_thiouridyl_MnmA"/>
    <property type="match status" value="1"/>
</dbReference>
<dbReference type="InterPro" id="IPR046884">
    <property type="entry name" value="MnmA-like_central"/>
</dbReference>
<dbReference type="Gene3D" id="3.40.50.620">
    <property type="entry name" value="HUPs"/>
    <property type="match status" value="1"/>
</dbReference>
<evidence type="ECO:0000256" key="1">
    <source>
        <dbReference type="ARBA" id="ARBA00022555"/>
    </source>
</evidence>
<dbReference type="EMBL" id="UINC01023497">
    <property type="protein sequence ID" value="SVA95274.1"/>
    <property type="molecule type" value="Genomic_DNA"/>
</dbReference>
<evidence type="ECO:0000256" key="2">
    <source>
        <dbReference type="ARBA" id="ARBA00022679"/>
    </source>
</evidence>
<dbReference type="GO" id="GO:0000049">
    <property type="term" value="F:tRNA binding"/>
    <property type="evidence" value="ECO:0007669"/>
    <property type="project" value="UniProtKB-KW"/>
</dbReference>
<keyword evidence="6" id="KW-0694">RNA-binding</keyword>
<dbReference type="NCBIfam" id="NF001138">
    <property type="entry name" value="PRK00143.1"/>
    <property type="match status" value="1"/>
</dbReference>
<evidence type="ECO:0000256" key="7">
    <source>
        <dbReference type="ARBA" id="ARBA00023157"/>
    </source>
</evidence>
<name>A0A382A1Q2_9ZZZZ</name>
<dbReference type="InterPro" id="IPR046885">
    <property type="entry name" value="MnmA-like_C"/>
</dbReference>
<evidence type="ECO:0000259" key="9">
    <source>
        <dbReference type="Pfam" id="PF20259"/>
    </source>
</evidence>
<dbReference type="GO" id="GO:0016783">
    <property type="term" value="F:sulfurtransferase activity"/>
    <property type="evidence" value="ECO:0007669"/>
    <property type="project" value="InterPro"/>
</dbReference>
<proteinExistence type="inferred from homology"/>
<organism evidence="10">
    <name type="scientific">marine metagenome</name>
    <dbReference type="NCBI Taxonomy" id="408172"/>
    <lineage>
        <taxon>unclassified sequences</taxon>
        <taxon>metagenomes</taxon>
        <taxon>ecological metagenomes</taxon>
    </lineage>
</organism>
<dbReference type="CDD" id="cd01998">
    <property type="entry name" value="MnmA_TRMU-like"/>
    <property type="match status" value="1"/>
</dbReference>
<dbReference type="GO" id="GO:0005524">
    <property type="term" value="F:ATP binding"/>
    <property type="evidence" value="ECO:0007669"/>
    <property type="project" value="UniProtKB-KW"/>
</dbReference>
<dbReference type="FunFam" id="2.30.30.280:FF:000001">
    <property type="entry name" value="tRNA-specific 2-thiouridylase MnmA"/>
    <property type="match status" value="1"/>
</dbReference>
<dbReference type="InterPro" id="IPR014729">
    <property type="entry name" value="Rossmann-like_a/b/a_fold"/>
</dbReference>
<evidence type="ECO:0000313" key="10">
    <source>
        <dbReference type="EMBL" id="SVA95274.1"/>
    </source>
</evidence>
<dbReference type="Gene3D" id="2.40.30.10">
    <property type="entry name" value="Translation factors"/>
    <property type="match status" value="1"/>
</dbReference>
<keyword evidence="3" id="KW-0819">tRNA processing</keyword>
<evidence type="ECO:0000259" key="8">
    <source>
        <dbReference type="Pfam" id="PF20258"/>
    </source>
</evidence>
<keyword evidence="4" id="KW-0547">Nucleotide-binding</keyword>
<evidence type="ECO:0000256" key="6">
    <source>
        <dbReference type="ARBA" id="ARBA00022884"/>
    </source>
</evidence>
<keyword evidence="5" id="KW-0067">ATP-binding</keyword>
<dbReference type="GO" id="GO:0002143">
    <property type="term" value="P:tRNA wobble position uridine thiolation"/>
    <property type="evidence" value="ECO:0007669"/>
    <property type="project" value="TreeGrafter"/>
</dbReference>
<gene>
    <name evidence="10" type="ORF">METZ01_LOCUS148128</name>
</gene>
<feature type="domain" description="tRNA-specific 2-thiouridylase MnmA-like central" evidence="9">
    <location>
        <begin position="214"/>
        <end position="277"/>
    </location>
</feature>
<evidence type="ECO:0000256" key="4">
    <source>
        <dbReference type="ARBA" id="ARBA00022741"/>
    </source>
</evidence>
<dbReference type="PANTHER" id="PTHR11933">
    <property type="entry name" value="TRNA 5-METHYLAMINOMETHYL-2-THIOURIDYLATE -METHYLTRANSFERASE"/>
    <property type="match status" value="1"/>
</dbReference>
<keyword evidence="1" id="KW-0820">tRNA-binding</keyword>
<dbReference type="InterPro" id="IPR004506">
    <property type="entry name" value="MnmA-like"/>
</dbReference>
<dbReference type="PANTHER" id="PTHR11933:SF5">
    <property type="entry name" value="MITOCHONDRIAL TRNA-SPECIFIC 2-THIOURIDYLASE 1"/>
    <property type="match status" value="1"/>
</dbReference>
<dbReference type="NCBIfam" id="TIGR00420">
    <property type="entry name" value="trmU"/>
    <property type="match status" value="1"/>
</dbReference>
<dbReference type="Gene3D" id="2.30.30.280">
    <property type="entry name" value="Adenine nucleotide alpha hydrolases-like domains"/>
    <property type="match status" value="1"/>
</dbReference>
<evidence type="ECO:0000256" key="5">
    <source>
        <dbReference type="ARBA" id="ARBA00022840"/>
    </source>
</evidence>
<evidence type="ECO:0000256" key="3">
    <source>
        <dbReference type="ARBA" id="ARBA00022694"/>
    </source>
</evidence>
<reference evidence="10" key="1">
    <citation type="submission" date="2018-05" db="EMBL/GenBank/DDBJ databases">
        <authorList>
            <person name="Lanie J.A."/>
            <person name="Ng W.-L."/>
            <person name="Kazmierczak K.M."/>
            <person name="Andrzejewski T.M."/>
            <person name="Davidsen T.M."/>
            <person name="Wayne K.J."/>
            <person name="Tettelin H."/>
            <person name="Glass J.I."/>
            <person name="Rusch D."/>
            <person name="Podicherti R."/>
            <person name="Tsui H.-C.T."/>
            <person name="Winkler M.E."/>
        </authorList>
    </citation>
    <scope>NUCLEOTIDE SEQUENCE</scope>
</reference>
<dbReference type="Pfam" id="PF03054">
    <property type="entry name" value="tRNA_Me_trans"/>
    <property type="match status" value="1"/>
</dbReference>
<keyword evidence="2" id="KW-0808">Transferase</keyword>
<dbReference type="Pfam" id="PF20259">
    <property type="entry name" value="tRNA_Me_trans_M"/>
    <property type="match status" value="1"/>
</dbReference>